<dbReference type="KEGG" id="ten:LPB136_10305"/>
<dbReference type="Pfam" id="PF14092">
    <property type="entry name" value="DUF4270"/>
    <property type="match status" value="1"/>
</dbReference>
<protein>
    <recommendedName>
        <fullName evidence="3">DUF4270 domain-containing protein</fullName>
    </recommendedName>
</protein>
<dbReference type="InterPro" id="IPR025366">
    <property type="entry name" value="DUF4270"/>
</dbReference>
<evidence type="ECO:0000313" key="2">
    <source>
        <dbReference type="Proteomes" id="UP000181898"/>
    </source>
</evidence>
<name>A0A1L3JKT0_9FLAO</name>
<organism evidence="1 2">
    <name type="scientific">Tenacibaculum todarodis</name>
    <dbReference type="NCBI Taxonomy" id="1850252"/>
    <lineage>
        <taxon>Bacteria</taxon>
        <taxon>Pseudomonadati</taxon>
        <taxon>Bacteroidota</taxon>
        <taxon>Flavobacteriia</taxon>
        <taxon>Flavobacteriales</taxon>
        <taxon>Flavobacteriaceae</taxon>
        <taxon>Tenacibaculum</taxon>
    </lineage>
</organism>
<keyword evidence="2" id="KW-1185">Reference proteome</keyword>
<proteinExistence type="predicted"/>
<dbReference type="Proteomes" id="UP000181898">
    <property type="component" value="Chromosome"/>
</dbReference>
<gene>
    <name evidence="1" type="ORF">LPB136_10305</name>
</gene>
<dbReference type="EMBL" id="CP018155">
    <property type="protein sequence ID" value="APG65731.1"/>
    <property type="molecule type" value="Genomic_DNA"/>
</dbReference>
<reference evidence="1 2" key="1">
    <citation type="submission" date="2016-11" db="EMBL/GenBank/DDBJ databases">
        <title>Tenacibaculum sp. LPB0136, isolated from marine environment.</title>
        <authorList>
            <person name="Kim E."/>
            <person name="Yi H."/>
        </authorList>
    </citation>
    <scope>NUCLEOTIDE SEQUENCE [LARGE SCALE GENOMIC DNA]</scope>
    <source>
        <strain evidence="1 2">LPB0136</strain>
    </source>
</reference>
<accession>A0A1L3JKT0</accession>
<evidence type="ECO:0000313" key="1">
    <source>
        <dbReference type="EMBL" id="APG65731.1"/>
    </source>
</evidence>
<dbReference type="PROSITE" id="PS51257">
    <property type="entry name" value="PROKAR_LIPOPROTEIN"/>
    <property type="match status" value="1"/>
</dbReference>
<dbReference type="AlphaFoldDB" id="A0A1L3JKT0"/>
<dbReference type="RefSeq" id="WP_072556255.1">
    <property type="nucleotide sequence ID" value="NZ_CP018155.1"/>
</dbReference>
<evidence type="ECO:0008006" key="3">
    <source>
        <dbReference type="Google" id="ProtNLM"/>
    </source>
</evidence>
<dbReference type="OrthoDB" id="1466062at2"/>
<sequence>MIKKSAYVGAFLLFLFGVISCEKDFTDIGSSVINNGVFETKDTLLDITISPVDIAAVRADGGISVNLGEYLLGVYKSDDFKTIEASIVSQVGLLADLKVVENTYGADTTVVTKMDKVLIRLPYQSTNTVNAETSDGNSFRIDSILGDPTIPVAVKVYRNLTFLNTLNPANPTQQNTYLSDAVYSKGNELNEDANFSFTVPQTYPLADLNYGKKDTVYYFNRHLSNGNTFTDSLKIANSAPFMAIPLDNDKIKTLFLDKYETTDFESLQAFQNYFRGLIIEASGADGSLVPFNFSTGSPVIDIFYTNTVLANGSVIDTITKNNSFPLSGVTNSIYKPTAGSAPSAGNFVVQGTAGTMANIDILQGTELQDLRSQDWLINDASLVFYIDQSKDTTHVPLSLFLYKNEDGNPSLIKDVISEGSTVFGGQLLTDETNAKDRYHFRITDYISDLLSGESSYNPALGLKVYNATDLPNSTIDTIVDSFNWNPRGIVLHSNTSSNTARKAQLKISYSVKK</sequence>
<dbReference type="STRING" id="1850252.LPB136_10305"/>